<evidence type="ECO:0000313" key="3">
    <source>
        <dbReference type="EMBL" id="BAH55481.1"/>
    </source>
</evidence>
<dbReference type="KEGG" id="rop:ROP_72340"/>
<dbReference type="PANTHER" id="PTHR33055">
    <property type="entry name" value="TRANSPOSASE FOR INSERTION SEQUENCE ELEMENT IS1111A"/>
    <property type="match status" value="1"/>
</dbReference>
<accession>C1B670</accession>
<reference evidence="3 4" key="1">
    <citation type="submission" date="2009-03" db="EMBL/GenBank/DDBJ databases">
        <title>Comparison of the complete genome sequences of Rhodococcus erythropolis PR4 and Rhodococcus opacus B4.</title>
        <authorList>
            <person name="Takarada H."/>
            <person name="Sekine M."/>
            <person name="Hosoyama A."/>
            <person name="Yamada R."/>
            <person name="Fujisawa T."/>
            <person name="Omata S."/>
            <person name="Shimizu A."/>
            <person name="Tsukatani N."/>
            <person name="Tanikawa S."/>
            <person name="Fujita N."/>
            <person name="Harayama S."/>
        </authorList>
    </citation>
    <scope>NUCLEOTIDE SEQUENCE [LARGE SCALE GENOMIC DNA]</scope>
    <source>
        <strain evidence="3 4">B4</strain>
    </source>
</reference>
<dbReference type="STRING" id="632772.ROP_72340"/>
<dbReference type="InterPro" id="IPR003346">
    <property type="entry name" value="Transposase_20"/>
</dbReference>
<sequence length="257" mass="28087">MDLPSQRLSRNAPRMGTRMADSILTALDSKLSSSWALTPQRPSFRNWRSGSHRSRGNSSTLPTKSLPCQTRPFHRVLISMPGIVGRTTAYIITEVSGKEFVSAGHLASSTSLAPVTRPSRSSIRRELRSRRGNKKLKRVLCLSAFAAQQGREYRDYDERKRARGKSYNLAPRPALTRRRCDVFFAMLRDGTPCQASDEPPHLLKGGIVALHDVPAGPRPFRGPIAVSVTCRVLGCPGNPSTNGAPLPSRSGTGTTPT</sequence>
<dbReference type="HOGENOM" id="CLU_1081322_0_0_11"/>
<evidence type="ECO:0000256" key="1">
    <source>
        <dbReference type="SAM" id="MobiDB-lite"/>
    </source>
</evidence>
<gene>
    <name evidence="3" type="ordered locus">ROP_72340</name>
</gene>
<protein>
    <submittedName>
        <fullName evidence="3">Putative transposase</fullName>
    </submittedName>
</protein>
<feature type="region of interest" description="Disordered" evidence="1">
    <location>
        <begin position="42"/>
        <end position="66"/>
    </location>
</feature>
<dbReference type="AlphaFoldDB" id="C1B670"/>
<dbReference type="EMBL" id="AP011115">
    <property type="protein sequence ID" value="BAH55481.1"/>
    <property type="molecule type" value="Genomic_DNA"/>
</dbReference>
<dbReference type="GO" id="GO:0003677">
    <property type="term" value="F:DNA binding"/>
    <property type="evidence" value="ECO:0007669"/>
    <property type="project" value="InterPro"/>
</dbReference>
<feature type="region of interest" description="Disordered" evidence="1">
    <location>
        <begin position="238"/>
        <end position="257"/>
    </location>
</feature>
<dbReference type="PANTHER" id="PTHR33055:SF3">
    <property type="entry name" value="PUTATIVE TRANSPOSASE FOR IS117-RELATED"/>
    <property type="match status" value="1"/>
</dbReference>
<dbReference type="GO" id="GO:0004803">
    <property type="term" value="F:transposase activity"/>
    <property type="evidence" value="ECO:0007669"/>
    <property type="project" value="InterPro"/>
</dbReference>
<evidence type="ECO:0000313" key="4">
    <source>
        <dbReference type="Proteomes" id="UP000002212"/>
    </source>
</evidence>
<dbReference type="GO" id="GO:0006313">
    <property type="term" value="P:DNA transposition"/>
    <property type="evidence" value="ECO:0007669"/>
    <property type="project" value="InterPro"/>
</dbReference>
<dbReference type="InterPro" id="IPR047650">
    <property type="entry name" value="Transpos_IS110"/>
</dbReference>
<organism evidence="3 4">
    <name type="scientific">Rhodococcus opacus (strain B4)</name>
    <dbReference type="NCBI Taxonomy" id="632772"/>
    <lineage>
        <taxon>Bacteria</taxon>
        <taxon>Bacillati</taxon>
        <taxon>Actinomycetota</taxon>
        <taxon>Actinomycetes</taxon>
        <taxon>Mycobacteriales</taxon>
        <taxon>Nocardiaceae</taxon>
        <taxon>Rhodococcus</taxon>
    </lineage>
</organism>
<proteinExistence type="predicted"/>
<dbReference type="Pfam" id="PF02371">
    <property type="entry name" value="Transposase_20"/>
    <property type="match status" value="1"/>
</dbReference>
<evidence type="ECO:0000259" key="2">
    <source>
        <dbReference type="Pfam" id="PF02371"/>
    </source>
</evidence>
<dbReference type="Proteomes" id="UP000002212">
    <property type="component" value="Chromosome"/>
</dbReference>
<feature type="domain" description="Transposase IS116/IS110/IS902 C-terminal" evidence="2">
    <location>
        <begin position="75"/>
        <end position="148"/>
    </location>
</feature>
<dbReference type="PATRIC" id="fig|632772.20.peg.7549"/>
<name>C1B670_RHOOB</name>